<gene>
    <name evidence="2" type="ORF">KDM92_08245</name>
</gene>
<organism evidence="2 3">
    <name type="scientific">Undibacterium baiyunense</name>
    <dbReference type="NCBI Taxonomy" id="2828731"/>
    <lineage>
        <taxon>Bacteria</taxon>
        <taxon>Pseudomonadati</taxon>
        <taxon>Pseudomonadota</taxon>
        <taxon>Betaproteobacteria</taxon>
        <taxon>Burkholderiales</taxon>
        <taxon>Oxalobacteraceae</taxon>
        <taxon>Undibacterium</taxon>
    </lineage>
</organism>
<protein>
    <submittedName>
        <fullName evidence="2">DUF2726 domain-containing protein</fullName>
    </submittedName>
</protein>
<dbReference type="Pfam" id="PF10881">
    <property type="entry name" value="DUF2726"/>
    <property type="match status" value="1"/>
</dbReference>
<comment type="caution">
    <text evidence="2">The sequence shown here is derived from an EMBL/GenBank/DDBJ whole genome shotgun (WGS) entry which is preliminary data.</text>
</comment>
<dbReference type="AlphaFoldDB" id="A0A941I433"/>
<dbReference type="Proteomes" id="UP000680158">
    <property type="component" value="Unassembled WGS sequence"/>
</dbReference>
<reference evidence="2 3" key="1">
    <citation type="submission" date="2021-04" db="EMBL/GenBank/DDBJ databases">
        <title>novel species isolated from subtropical streams in China.</title>
        <authorList>
            <person name="Lu H."/>
        </authorList>
    </citation>
    <scope>NUCLEOTIDE SEQUENCE [LARGE SCALE GENOMIC DNA]</scope>
    <source>
        <strain evidence="2 3">BYS107W</strain>
    </source>
</reference>
<name>A0A941I433_9BURK</name>
<evidence type="ECO:0000259" key="1">
    <source>
        <dbReference type="Pfam" id="PF10881"/>
    </source>
</evidence>
<dbReference type="EMBL" id="JAGSPM010000004">
    <property type="protein sequence ID" value="MBR7746569.1"/>
    <property type="molecule type" value="Genomic_DNA"/>
</dbReference>
<evidence type="ECO:0000313" key="2">
    <source>
        <dbReference type="EMBL" id="MBR7746569.1"/>
    </source>
</evidence>
<dbReference type="RefSeq" id="WP_212683893.1">
    <property type="nucleotide sequence ID" value="NZ_JAGSPM010000004.1"/>
</dbReference>
<accession>A0A941I433</accession>
<proteinExistence type="predicted"/>
<evidence type="ECO:0000313" key="3">
    <source>
        <dbReference type="Proteomes" id="UP000680158"/>
    </source>
</evidence>
<sequence length="272" mass="31392">MFSHFLDKDSKALPQCEARKFFDADEEIFFKRIQKALPNCLIFPHVQLASILDAHVGNEKKRQLMRQKLQERHLDFGIFNQALELLCVVELERDPVEDAEEEYPTRKLLKSAGIKCIRWSRAALPTAEQILRTLAPYSNLEAPKLETSMQTIGKLFLDEDLKDPAKLQSKAFTYIEHGNPNALSLAAINRITPDSFIKNEYPHIWQKICLFAGDPGYLKNYLESLFIQNRPIKRRGLPKHVANEVIAIQSENARYVIPKTPDPVWDPTFLHR</sequence>
<keyword evidence="3" id="KW-1185">Reference proteome</keyword>
<dbReference type="InterPro" id="IPR024402">
    <property type="entry name" value="DUF2726"/>
</dbReference>
<feature type="domain" description="DUF2726" evidence="1">
    <location>
        <begin position="19"/>
        <end position="130"/>
    </location>
</feature>